<accession>A0AAV7J5S0</accession>
<feature type="compositionally biased region" description="Basic and acidic residues" evidence="2">
    <location>
        <begin position="222"/>
        <end position="234"/>
    </location>
</feature>
<comment type="caution">
    <text evidence="3">The sequence shown here is derived from an EMBL/GenBank/DDBJ whole genome shotgun (WGS) entry which is preliminary data.</text>
</comment>
<feature type="region of interest" description="Disordered" evidence="2">
    <location>
        <begin position="1"/>
        <end position="78"/>
    </location>
</feature>
<feature type="compositionally biased region" description="Basic and acidic residues" evidence="2">
    <location>
        <begin position="20"/>
        <end position="65"/>
    </location>
</feature>
<evidence type="ECO:0000256" key="2">
    <source>
        <dbReference type="SAM" id="MobiDB-lite"/>
    </source>
</evidence>
<evidence type="ECO:0000256" key="1">
    <source>
        <dbReference type="SAM" id="Coils"/>
    </source>
</evidence>
<sequence length="402" mass="48217">MGCKEKDDKSSQSGKITPAPHKDLKNDKSGKITPAPHKDLKNDKSDKTTSAEVKGPTDDNSDKNVHPNINTSKRYLANVEDIKKSQRKLRNLQKMHRKLERKLENNNKALKSVGSLLKIHETNRNEDSEEVIEVEQSEELLEGAKEELSEQDGLETDLRIKLLEKYEEKKQLYKVRAIQRRMLKESEWKVRDFLKAEKEAEEKRLREKWERDEAKKKRKNHERIEKHRREEELLKSPVRNSESYGHHQCRQRRQRRFSGKNNFRIQRSRSRRSDSREYQQNQYEGDREYRQRENRNRRSPSPPYQQDLRKRYRENWNRRSRTPEPESSYCCDNYNKNRGGCCRQYGSKVEFHDSNRHSCCYTNCCGSNKIKKKMSNNSRARAAAFREYRDASYYTHTFHRHH</sequence>
<name>A0AAV7J5S0_COTGL</name>
<keyword evidence="4" id="KW-1185">Reference proteome</keyword>
<evidence type="ECO:0000313" key="3">
    <source>
        <dbReference type="EMBL" id="KAH0568110.1"/>
    </source>
</evidence>
<feature type="compositionally biased region" description="Basic and acidic residues" evidence="2">
    <location>
        <begin position="1"/>
        <end position="10"/>
    </location>
</feature>
<feature type="region of interest" description="Disordered" evidence="2">
    <location>
        <begin position="205"/>
        <end position="327"/>
    </location>
</feature>
<feature type="compositionally biased region" description="Basic and acidic residues" evidence="2">
    <location>
        <begin position="205"/>
        <end position="215"/>
    </location>
</feature>
<dbReference type="EMBL" id="JAHXZJ010000001">
    <property type="protein sequence ID" value="KAH0568110.1"/>
    <property type="molecule type" value="Genomic_DNA"/>
</dbReference>
<keyword evidence="1" id="KW-0175">Coiled coil</keyword>
<proteinExistence type="predicted"/>
<dbReference type="Proteomes" id="UP000826195">
    <property type="component" value="Unassembled WGS sequence"/>
</dbReference>
<feature type="compositionally biased region" description="Basic and acidic residues" evidence="2">
    <location>
        <begin position="284"/>
        <end position="296"/>
    </location>
</feature>
<feature type="compositionally biased region" description="Basic and acidic residues" evidence="2">
    <location>
        <begin position="307"/>
        <end position="324"/>
    </location>
</feature>
<organism evidence="3 4">
    <name type="scientific">Cotesia glomerata</name>
    <name type="common">Lepidopteran parasitic wasp</name>
    <name type="synonym">Apanteles glomeratus</name>
    <dbReference type="NCBI Taxonomy" id="32391"/>
    <lineage>
        <taxon>Eukaryota</taxon>
        <taxon>Metazoa</taxon>
        <taxon>Ecdysozoa</taxon>
        <taxon>Arthropoda</taxon>
        <taxon>Hexapoda</taxon>
        <taxon>Insecta</taxon>
        <taxon>Pterygota</taxon>
        <taxon>Neoptera</taxon>
        <taxon>Endopterygota</taxon>
        <taxon>Hymenoptera</taxon>
        <taxon>Apocrita</taxon>
        <taxon>Ichneumonoidea</taxon>
        <taxon>Braconidae</taxon>
        <taxon>Microgastrinae</taxon>
        <taxon>Cotesia</taxon>
    </lineage>
</organism>
<gene>
    <name evidence="3" type="ORF">KQX54_018330</name>
</gene>
<evidence type="ECO:0000313" key="4">
    <source>
        <dbReference type="Proteomes" id="UP000826195"/>
    </source>
</evidence>
<protein>
    <submittedName>
        <fullName evidence="3">Uncharacterized protein</fullName>
    </submittedName>
</protein>
<feature type="coiled-coil region" evidence="1">
    <location>
        <begin position="82"/>
        <end position="154"/>
    </location>
</feature>
<reference evidence="3 4" key="1">
    <citation type="journal article" date="2021" name="J. Hered.">
        <title>A chromosome-level genome assembly of the parasitoid wasp, Cotesia glomerata (Hymenoptera: Braconidae).</title>
        <authorList>
            <person name="Pinto B.J."/>
            <person name="Weis J.J."/>
            <person name="Gamble T."/>
            <person name="Ode P.J."/>
            <person name="Paul R."/>
            <person name="Zaspel J.M."/>
        </authorList>
    </citation>
    <scope>NUCLEOTIDE SEQUENCE [LARGE SCALE GENOMIC DNA]</scope>
    <source>
        <strain evidence="3">CgM1</strain>
    </source>
</reference>
<dbReference type="AlphaFoldDB" id="A0AAV7J5S0"/>
<feature type="compositionally biased region" description="Basic residues" evidence="2">
    <location>
        <begin position="247"/>
        <end position="258"/>
    </location>
</feature>